<dbReference type="Proteomes" id="UP000015001">
    <property type="component" value="Unassembled WGS sequence"/>
</dbReference>
<dbReference type="EMBL" id="AOPY01001359">
    <property type="protein sequence ID" value="EPJ40714.1"/>
    <property type="molecule type" value="Genomic_DNA"/>
</dbReference>
<feature type="region of interest" description="Disordered" evidence="1">
    <location>
        <begin position="1"/>
        <end position="50"/>
    </location>
</feature>
<reference evidence="2 3" key="1">
    <citation type="submission" date="2013-02" db="EMBL/GenBank/DDBJ databases">
        <title>Draft Genome Sequence of Streptomyces afghaniensis, Which Produces Compounds of the Julimycin B-Complex.</title>
        <authorList>
            <person name="Gruening B.A."/>
            <person name="Praeg A."/>
            <person name="Erxleben A."/>
            <person name="Guenther S."/>
            <person name="Fiedler H.-P."/>
            <person name="Goodfellow M."/>
            <person name="Mueller M."/>
        </authorList>
    </citation>
    <scope>NUCLEOTIDE SEQUENCE [LARGE SCALE GENOMIC DNA]</scope>
    <source>
        <strain evidence="2 3">772</strain>
    </source>
</reference>
<name>S4NQJ5_9ACTN</name>
<protein>
    <submittedName>
        <fullName evidence="2">Uncharacterized protein</fullName>
    </submittedName>
</protein>
<keyword evidence="3" id="KW-1185">Reference proteome</keyword>
<evidence type="ECO:0000256" key="1">
    <source>
        <dbReference type="SAM" id="MobiDB-lite"/>
    </source>
</evidence>
<evidence type="ECO:0000313" key="2">
    <source>
        <dbReference type="EMBL" id="EPJ40714.1"/>
    </source>
</evidence>
<dbReference type="PATRIC" id="fig|1283301.3.peg.2190"/>
<feature type="compositionally biased region" description="Polar residues" evidence="1">
    <location>
        <begin position="19"/>
        <end position="29"/>
    </location>
</feature>
<comment type="caution">
    <text evidence="2">The sequence shown here is derived from an EMBL/GenBank/DDBJ whole genome shotgun (WGS) entry which is preliminary data.</text>
</comment>
<organism evidence="2 3">
    <name type="scientific">Streptomyces afghaniensis 772</name>
    <dbReference type="NCBI Taxonomy" id="1283301"/>
    <lineage>
        <taxon>Bacteria</taxon>
        <taxon>Bacillati</taxon>
        <taxon>Actinomycetota</taxon>
        <taxon>Actinomycetes</taxon>
        <taxon>Kitasatosporales</taxon>
        <taxon>Streptomycetaceae</taxon>
        <taxon>Streptomyces</taxon>
    </lineage>
</organism>
<evidence type="ECO:0000313" key="3">
    <source>
        <dbReference type="Proteomes" id="UP000015001"/>
    </source>
</evidence>
<gene>
    <name evidence="2" type="ORF">STAFG_2219</name>
</gene>
<accession>S4NQJ5</accession>
<proteinExistence type="predicted"/>
<dbReference type="HOGENOM" id="CLU_3122971_0_0_11"/>
<sequence>MPRLFGHRVSWGYGAAGGRSSSLTDQSRVGSERKASGPTKESAWRRKYAV</sequence>
<dbReference type="AlphaFoldDB" id="S4NQJ5"/>